<accession>A0A9P7VT29</accession>
<organism evidence="1 2">
    <name type="scientific">Guyanagaster necrorhizus</name>
    <dbReference type="NCBI Taxonomy" id="856835"/>
    <lineage>
        <taxon>Eukaryota</taxon>
        <taxon>Fungi</taxon>
        <taxon>Dikarya</taxon>
        <taxon>Basidiomycota</taxon>
        <taxon>Agaricomycotina</taxon>
        <taxon>Agaricomycetes</taxon>
        <taxon>Agaricomycetidae</taxon>
        <taxon>Agaricales</taxon>
        <taxon>Marasmiineae</taxon>
        <taxon>Physalacriaceae</taxon>
        <taxon>Guyanagaster</taxon>
    </lineage>
</organism>
<dbReference type="Proteomes" id="UP000812287">
    <property type="component" value="Unassembled WGS sequence"/>
</dbReference>
<gene>
    <name evidence="1" type="ORF">BT62DRAFT_1006391</name>
</gene>
<dbReference type="OrthoDB" id="3011326at2759"/>
<comment type="caution">
    <text evidence="1">The sequence shown here is derived from an EMBL/GenBank/DDBJ whole genome shotgun (WGS) entry which is preliminary data.</text>
</comment>
<protein>
    <submittedName>
        <fullName evidence="1">Uncharacterized protein</fullName>
    </submittedName>
</protein>
<dbReference type="RefSeq" id="XP_043039670.1">
    <property type="nucleotide sequence ID" value="XM_043177245.1"/>
</dbReference>
<evidence type="ECO:0000313" key="1">
    <source>
        <dbReference type="EMBL" id="KAG7446170.1"/>
    </source>
</evidence>
<sequence>MLSVYSIPVECSRYQSLCLVVGRVFAREPFGTNFESWFLEHKQIMVFGDDHPYIRWRLDLVTTTIDSSQYAWLTRLYYQPAEHYRQEQPFFLSSIFASTPELISVLETIGDISRTRIRKPATLNHLKPHIYGWSVAKDCRDSQYNNRTSSTTRMPPKFTPSYGTRYVCDLDAPTKVALATGKTRTSSIRSSSTRTGTRQWRFAPPTRATGKLNLPTPSRPSGRIWSWKHRLTSYAHPLSVLLIFFAVQVRSDGAASTTAAITRFSTSSCHGGFLHLLFDISLNSNLKMPGLLKEGFATLYVQDDCSLPIKFLSALKALLLRLRETWAIKAYFRVYGHP</sequence>
<dbReference type="AlphaFoldDB" id="A0A9P7VT29"/>
<reference evidence="1" key="1">
    <citation type="submission" date="2020-11" db="EMBL/GenBank/DDBJ databases">
        <title>Adaptations for nitrogen fixation in a non-lichenized fungal sporocarp promotes dispersal by wood-feeding termites.</title>
        <authorList>
            <consortium name="DOE Joint Genome Institute"/>
            <person name="Koch R.A."/>
            <person name="Yoon G."/>
            <person name="Arayal U."/>
            <person name="Lail K."/>
            <person name="Amirebrahimi M."/>
            <person name="Labutti K."/>
            <person name="Lipzen A."/>
            <person name="Riley R."/>
            <person name="Barry K."/>
            <person name="Henrissat B."/>
            <person name="Grigoriev I.V."/>
            <person name="Herr J.R."/>
            <person name="Aime M.C."/>
        </authorList>
    </citation>
    <scope>NUCLEOTIDE SEQUENCE</scope>
    <source>
        <strain evidence="1">MCA 3950</strain>
    </source>
</reference>
<proteinExistence type="predicted"/>
<name>A0A9P7VT29_9AGAR</name>
<evidence type="ECO:0000313" key="2">
    <source>
        <dbReference type="Proteomes" id="UP000812287"/>
    </source>
</evidence>
<dbReference type="EMBL" id="MU250535">
    <property type="protein sequence ID" value="KAG7446170.1"/>
    <property type="molecule type" value="Genomic_DNA"/>
</dbReference>
<dbReference type="GeneID" id="66099532"/>
<keyword evidence="2" id="KW-1185">Reference proteome</keyword>